<accession>A0A6J6AEC1</accession>
<dbReference type="NCBIfam" id="TIGR03624">
    <property type="entry name" value="putative hydrolase"/>
    <property type="match status" value="1"/>
</dbReference>
<evidence type="ECO:0000313" key="4">
    <source>
        <dbReference type="EMBL" id="CAB4993788.1"/>
    </source>
</evidence>
<protein>
    <submittedName>
        <fullName evidence="2">Unannotated protein</fullName>
    </submittedName>
</protein>
<dbReference type="EMBL" id="CAESPC010000108">
    <property type="protein sequence ID" value="CAB4367102.1"/>
    <property type="molecule type" value="Genomic_DNA"/>
</dbReference>
<dbReference type="EMBL" id="CAFBOW010000040">
    <property type="protein sequence ID" value="CAB4993788.1"/>
    <property type="molecule type" value="Genomic_DNA"/>
</dbReference>
<evidence type="ECO:0000313" key="3">
    <source>
        <dbReference type="EMBL" id="CAB4538506.1"/>
    </source>
</evidence>
<dbReference type="InterPro" id="IPR042271">
    <property type="entry name" value="Zinicin_2_N"/>
</dbReference>
<dbReference type="PANTHER" id="PTHR39420">
    <property type="match status" value="1"/>
</dbReference>
<gene>
    <name evidence="3" type="ORF">UFOPK1458_00154</name>
    <name evidence="4" type="ORF">UFOPK4032_00318</name>
    <name evidence="2" type="ORF">UFOPK4180_00701</name>
</gene>
<sequence length="454" mass="49375">MSPFGFTPDDGDDANGKPEDFNSEEFQAMMRQMQEQIQKQLEQLGINPAGFANPFAAFSQGLQGSQEVLPPSVVRDTAKKFVQAQGSQPIGTKDVTVVDNAFEIAEIWLNEATVFPATTGNTSQRAVSRLDWVDQTLNGWQATMEPLATGLSSAISALLDEAMAQQAHDAEDQNVDAVAGPMGTIAGLLRSFIGSLIATQLGQAIGGISSTATGAHDVGLPLLDPARPVLIPENIEKWSQDLDIPKSEIYLFHALREAAIARLFEHNPWLVSYIRSAIVDYGRGIHIDMDAIQRQAEDAMQNFDPSQMNPASMENSFTLALNNGIFTPEETPAQRAALSKLETALALVDGWADEVTALAAGERLPAISQLREMYRRQRATSAPSQQLFKTLLGLEVTPKLSREASAFWQKIRETKDIAARDQIWSGILPSADELIDPQGFLTSTEIPDDLSGLL</sequence>
<evidence type="ECO:0000256" key="1">
    <source>
        <dbReference type="SAM" id="MobiDB-lite"/>
    </source>
</evidence>
<dbReference type="Pfam" id="PF10103">
    <property type="entry name" value="Zincin_2"/>
    <property type="match status" value="1"/>
</dbReference>
<dbReference type="SUPFAM" id="SSF55486">
    <property type="entry name" value="Metalloproteases ('zincins'), catalytic domain"/>
    <property type="match status" value="1"/>
</dbReference>
<proteinExistence type="predicted"/>
<dbReference type="Gene3D" id="1.20.150.30">
    <property type="entry name" value="Zincin-like metallopeptidase, N-terminal domain"/>
    <property type="match status" value="1"/>
</dbReference>
<dbReference type="AlphaFoldDB" id="A0A6J6AEC1"/>
<reference evidence="2" key="1">
    <citation type="submission" date="2020-05" db="EMBL/GenBank/DDBJ databases">
        <authorList>
            <person name="Chiriac C."/>
            <person name="Salcher M."/>
            <person name="Ghai R."/>
            <person name="Kavagutti S V."/>
        </authorList>
    </citation>
    <scope>NUCLEOTIDE SEQUENCE</scope>
</reference>
<feature type="region of interest" description="Disordered" evidence="1">
    <location>
        <begin position="1"/>
        <end position="20"/>
    </location>
</feature>
<organism evidence="2">
    <name type="scientific">freshwater metagenome</name>
    <dbReference type="NCBI Taxonomy" id="449393"/>
    <lineage>
        <taxon>unclassified sequences</taxon>
        <taxon>metagenomes</taxon>
        <taxon>ecological metagenomes</taxon>
    </lineage>
</organism>
<dbReference type="InterPro" id="IPR018766">
    <property type="entry name" value="Zinicin_2"/>
</dbReference>
<name>A0A6J6AEC1_9ZZZZ</name>
<dbReference type="PANTHER" id="PTHR39420:SF2">
    <property type="entry name" value="HYDROLASE"/>
    <property type="match status" value="1"/>
</dbReference>
<dbReference type="EMBL" id="CAEZSQ010000017">
    <property type="protein sequence ID" value="CAB4538506.1"/>
    <property type="molecule type" value="Genomic_DNA"/>
</dbReference>
<evidence type="ECO:0000313" key="2">
    <source>
        <dbReference type="EMBL" id="CAB4367102.1"/>
    </source>
</evidence>